<keyword evidence="2" id="KW-1185">Reference proteome</keyword>
<dbReference type="EnsemblPlants" id="LPERR02G00840.1">
    <property type="protein sequence ID" value="LPERR02G00840.1"/>
    <property type="gene ID" value="LPERR02G00840"/>
</dbReference>
<evidence type="ECO:0000313" key="1">
    <source>
        <dbReference type="EnsemblPlants" id="LPERR02G00840.1"/>
    </source>
</evidence>
<accession>A0A0D9VBA2</accession>
<dbReference type="Gramene" id="LPERR02G00840.1">
    <property type="protein sequence ID" value="LPERR02G00840.1"/>
    <property type="gene ID" value="LPERR02G00840"/>
</dbReference>
<protein>
    <submittedName>
        <fullName evidence="1">Uncharacterized protein</fullName>
    </submittedName>
</protein>
<dbReference type="AlphaFoldDB" id="A0A0D9VBA2"/>
<reference evidence="1" key="3">
    <citation type="submission" date="2015-04" db="UniProtKB">
        <authorList>
            <consortium name="EnsemblPlants"/>
        </authorList>
    </citation>
    <scope>IDENTIFICATION</scope>
</reference>
<reference evidence="2" key="2">
    <citation type="submission" date="2013-12" db="EMBL/GenBank/DDBJ databases">
        <authorList>
            <person name="Yu Y."/>
            <person name="Lee S."/>
            <person name="de Baynast K."/>
            <person name="Wissotski M."/>
            <person name="Liu L."/>
            <person name="Talag J."/>
            <person name="Goicoechea J."/>
            <person name="Angelova A."/>
            <person name="Jetty R."/>
            <person name="Kudrna D."/>
            <person name="Golser W."/>
            <person name="Rivera L."/>
            <person name="Zhang J."/>
            <person name="Wing R."/>
        </authorList>
    </citation>
    <scope>NUCLEOTIDE SEQUENCE</scope>
</reference>
<evidence type="ECO:0000313" key="2">
    <source>
        <dbReference type="Proteomes" id="UP000032180"/>
    </source>
</evidence>
<proteinExistence type="predicted"/>
<sequence>MGGTHPPGVHKITTTMVDGTIRDRSPQMSAGKSRKTIARKHKHDFNTSQHLSPRQLRKNAIIKCSINIVTLGQM</sequence>
<reference evidence="1 2" key="1">
    <citation type="submission" date="2012-08" db="EMBL/GenBank/DDBJ databases">
        <title>Oryza genome evolution.</title>
        <authorList>
            <person name="Wing R.A."/>
        </authorList>
    </citation>
    <scope>NUCLEOTIDE SEQUENCE</scope>
</reference>
<organism evidence="1 2">
    <name type="scientific">Leersia perrieri</name>
    <dbReference type="NCBI Taxonomy" id="77586"/>
    <lineage>
        <taxon>Eukaryota</taxon>
        <taxon>Viridiplantae</taxon>
        <taxon>Streptophyta</taxon>
        <taxon>Embryophyta</taxon>
        <taxon>Tracheophyta</taxon>
        <taxon>Spermatophyta</taxon>
        <taxon>Magnoliopsida</taxon>
        <taxon>Liliopsida</taxon>
        <taxon>Poales</taxon>
        <taxon>Poaceae</taxon>
        <taxon>BOP clade</taxon>
        <taxon>Oryzoideae</taxon>
        <taxon>Oryzeae</taxon>
        <taxon>Oryzinae</taxon>
        <taxon>Leersia</taxon>
    </lineage>
</organism>
<dbReference type="Proteomes" id="UP000032180">
    <property type="component" value="Chromosome 2"/>
</dbReference>
<dbReference type="HOGENOM" id="CLU_2691318_0_0_1"/>
<name>A0A0D9VBA2_9ORYZ</name>